<dbReference type="RefSeq" id="WP_007325682.1">
    <property type="nucleotide sequence ID" value="NZ_AFAR01000097.1"/>
</dbReference>
<reference evidence="2 3" key="1">
    <citation type="journal article" date="2013" name="Mar. Genomics">
        <title>Expression of sulfatases in Rhodopirellula baltica and the diversity of sulfatases in the genus Rhodopirellula.</title>
        <authorList>
            <person name="Wegner C.E."/>
            <person name="Richter-Heitmann T."/>
            <person name="Klindworth A."/>
            <person name="Klockow C."/>
            <person name="Richter M."/>
            <person name="Achstetter T."/>
            <person name="Glockner F.O."/>
            <person name="Harder J."/>
        </authorList>
    </citation>
    <scope>NUCLEOTIDE SEQUENCE [LARGE SCALE GENOMIC DNA]</scope>
    <source>
        <strain evidence="2 3">WH47</strain>
    </source>
</reference>
<evidence type="ECO:0000313" key="3">
    <source>
        <dbReference type="Proteomes" id="UP000006222"/>
    </source>
</evidence>
<evidence type="ECO:0000256" key="1">
    <source>
        <dbReference type="SAM" id="MobiDB-lite"/>
    </source>
</evidence>
<sequence>MSSTSFSQRKLHGRGHAPVAQFRTRPGSGLLTRTFSALVALINQSDRKLTDAGVINPIAERVSVVATRRR</sequence>
<dbReference type="EMBL" id="AFAR01000097">
    <property type="protein sequence ID" value="EGF28277.1"/>
    <property type="molecule type" value="Genomic_DNA"/>
</dbReference>
<comment type="caution">
    <text evidence="2">The sequence shown here is derived from an EMBL/GenBank/DDBJ whole genome shotgun (WGS) entry which is preliminary data.</text>
</comment>
<dbReference type="Proteomes" id="UP000006222">
    <property type="component" value="Unassembled WGS sequence"/>
</dbReference>
<protein>
    <submittedName>
        <fullName evidence="2">Uncharacterized protein</fullName>
    </submittedName>
</protein>
<dbReference type="PATRIC" id="fig|991778.3.peg.1839"/>
<dbReference type="AlphaFoldDB" id="F2APX1"/>
<proteinExistence type="predicted"/>
<evidence type="ECO:0000313" key="2">
    <source>
        <dbReference type="EMBL" id="EGF28277.1"/>
    </source>
</evidence>
<accession>F2APX1</accession>
<organism evidence="2 3">
    <name type="scientific">Rhodopirellula baltica WH47</name>
    <dbReference type="NCBI Taxonomy" id="991778"/>
    <lineage>
        <taxon>Bacteria</taxon>
        <taxon>Pseudomonadati</taxon>
        <taxon>Planctomycetota</taxon>
        <taxon>Planctomycetia</taxon>
        <taxon>Pirellulales</taxon>
        <taxon>Pirellulaceae</taxon>
        <taxon>Rhodopirellula</taxon>
    </lineage>
</organism>
<gene>
    <name evidence="2" type="ORF">RBWH47_05773</name>
</gene>
<feature type="region of interest" description="Disordered" evidence="1">
    <location>
        <begin position="1"/>
        <end position="23"/>
    </location>
</feature>
<name>F2APX1_RHOBT</name>